<comment type="similarity">
    <text evidence="2 9">Belongs to the mitochondrial carrier (TC 2.A.29) family.</text>
</comment>
<evidence type="ECO:0000256" key="3">
    <source>
        <dbReference type="ARBA" id="ARBA00022448"/>
    </source>
</evidence>
<dbReference type="Pfam" id="PF00153">
    <property type="entry name" value="Mito_carr"/>
    <property type="match status" value="3"/>
</dbReference>
<name>L8GEL9_ACACF</name>
<comment type="subcellular location">
    <subcellularLocation>
        <location evidence="1">Membrane</location>
        <topology evidence="1">Multi-pass membrane protein</topology>
    </subcellularLocation>
</comment>
<organism evidence="10 11">
    <name type="scientific">Acanthamoeba castellanii (strain ATCC 30010 / Neff)</name>
    <dbReference type="NCBI Taxonomy" id="1257118"/>
    <lineage>
        <taxon>Eukaryota</taxon>
        <taxon>Amoebozoa</taxon>
        <taxon>Discosea</taxon>
        <taxon>Longamoebia</taxon>
        <taxon>Centramoebida</taxon>
        <taxon>Acanthamoebidae</taxon>
        <taxon>Acanthamoeba</taxon>
    </lineage>
</organism>
<dbReference type="VEuPathDB" id="AmoebaDB:ACA1_190050"/>
<evidence type="ECO:0000256" key="1">
    <source>
        <dbReference type="ARBA" id="ARBA00004141"/>
    </source>
</evidence>
<evidence type="ECO:0000256" key="2">
    <source>
        <dbReference type="ARBA" id="ARBA00006375"/>
    </source>
</evidence>
<keyword evidence="4 8" id="KW-0812">Transmembrane</keyword>
<dbReference type="GO" id="GO:0016020">
    <property type="term" value="C:membrane"/>
    <property type="evidence" value="ECO:0007669"/>
    <property type="project" value="UniProtKB-SubCell"/>
</dbReference>
<dbReference type="OrthoDB" id="756301at2759"/>
<dbReference type="InterPro" id="IPR023395">
    <property type="entry name" value="MCP_dom_sf"/>
</dbReference>
<dbReference type="InterPro" id="IPR018108">
    <property type="entry name" value="MCP_transmembrane"/>
</dbReference>
<keyword evidence="3 9" id="KW-0813">Transport</keyword>
<dbReference type="KEGG" id="acan:ACA1_190050"/>
<keyword evidence="7 8" id="KW-0472">Membrane</keyword>
<dbReference type="SUPFAM" id="SSF103506">
    <property type="entry name" value="Mitochondrial carrier"/>
    <property type="match status" value="1"/>
</dbReference>
<evidence type="ECO:0000313" key="11">
    <source>
        <dbReference type="Proteomes" id="UP000011083"/>
    </source>
</evidence>
<dbReference type="InterPro" id="IPR002067">
    <property type="entry name" value="MCP"/>
</dbReference>
<dbReference type="Gene3D" id="1.50.40.10">
    <property type="entry name" value="Mitochondrial carrier domain"/>
    <property type="match status" value="1"/>
</dbReference>
<evidence type="ECO:0000256" key="5">
    <source>
        <dbReference type="ARBA" id="ARBA00022737"/>
    </source>
</evidence>
<protein>
    <submittedName>
        <fullName evidence="10">Carrier superfamily protein</fullName>
    </submittedName>
</protein>
<keyword evidence="6" id="KW-1133">Transmembrane helix</keyword>
<dbReference type="InterPro" id="IPR050391">
    <property type="entry name" value="Mito_Metabolite_Transporter"/>
</dbReference>
<dbReference type="PANTHER" id="PTHR45618">
    <property type="entry name" value="MITOCHONDRIAL DICARBOXYLATE CARRIER-RELATED"/>
    <property type="match status" value="1"/>
</dbReference>
<reference evidence="10 11" key="1">
    <citation type="journal article" date="2013" name="Genome Biol.">
        <title>Genome of Acanthamoeba castellanii highlights extensive lateral gene transfer and early evolution of tyrosine kinase signaling.</title>
        <authorList>
            <person name="Clarke M."/>
            <person name="Lohan A.J."/>
            <person name="Liu B."/>
            <person name="Lagkouvardos I."/>
            <person name="Roy S."/>
            <person name="Zafar N."/>
            <person name="Bertelli C."/>
            <person name="Schilde C."/>
            <person name="Kianianmomeni A."/>
            <person name="Burglin T.R."/>
            <person name="Frech C."/>
            <person name="Turcotte B."/>
            <person name="Kopec K.O."/>
            <person name="Synnott J.M."/>
            <person name="Choo C."/>
            <person name="Paponov I."/>
            <person name="Finkler A."/>
            <person name="Soon Heng Tan C."/>
            <person name="Hutchins A.P."/>
            <person name="Weinmeier T."/>
            <person name="Rattei T."/>
            <person name="Chu J.S."/>
            <person name="Gimenez G."/>
            <person name="Irimia M."/>
            <person name="Rigden D.J."/>
            <person name="Fitzpatrick D.A."/>
            <person name="Lorenzo-Morales J."/>
            <person name="Bateman A."/>
            <person name="Chiu C.H."/>
            <person name="Tang P."/>
            <person name="Hegemann P."/>
            <person name="Fromm H."/>
            <person name="Raoult D."/>
            <person name="Greub G."/>
            <person name="Miranda-Saavedra D."/>
            <person name="Chen N."/>
            <person name="Nash P."/>
            <person name="Ginger M.L."/>
            <person name="Horn M."/>
            <person name="Schaap P."/>
            <person name="Caler L."/>
            <person name="Loftus B."/>
        </authorList>
    </citation>
    <scope>NUCLEOTIDE SEQUENCE [LARGE SCALE GENOMIC DNA]</scope>
    <source>
        <strain evidence="10 11">Neff</strain>
    </source>
</reference>
<dbReference type="GO" id="GO:0055085">
    <property type="term" value="P:transmembrane transport"/>
    <property type="evidence" value="ECO:0007669"/>
    <property type="project" value="InterPro"/>
</dbReference>
<dbReference type="GeneID" id="14911720"/>
<evidence type="ECO:0000313" key="10">
    <source>
        <dbReference type="EMBL" id="ELR11319.1"/>
    </source>
</evidence>
<dbReference type="OMA" id="YTSVPNC"/>
<feature type="repeat" description="Solcar" evidence="8">
    <location>
        <begin position="32"/>
        <end position="115"/>
    </location>
</feature>
<evidence type="ECO:0000256" key="7">
    <source>
        <dbReference type="ARBA" id="ARBA00023136"/>
    </source>
</evidence>
<dbReference type="RefSeq" id="XP_004333332.1">
    <property type="nucleotide sequence ID" value="XM_004333284.1"/>
</dbReference>
<feature type="repeat" description="Solcar" evidence="8">
    <location>
        <begin position="225"/>
        <end position="314"/>
    </location>
</feature>
<evidence type="ECO:0000256" key="4">
    <source>
        <dbReference type="ARBA" id="ARBA00022692"/>
    </source>
</evidence>
<dbReference type="PRINTS" id="PR00784">
    <property type="entry name" value="MTUNCOUPLING"/>
</dbReference>
<dbReference type="Proteomes" id="UP000011083">
    <property type="component" value="Unassembled WGS sequence"/>
</dbReference>
<dbReference type="PROSITE" id="PS50920">
    <property type="entry name" value="SOLCAR"/>
    <property type="match status" value="3"/>
</dbReference>
<evidence type="ECO:0000256" key="8">
    <source>
        <dbReference type="PROSITE-ProRule" id="PRU00282"/>
    </source>
</evidence>
<evidence type="ECO:0000256" key="6">
    <source>
        <dbReference type="ARBA" id="ARBA00022989"/>
    </source>
</evidence>
<sequence length="320" mass="34479">MACQQPTTAATAAPPPIKITGAPPARPLSWANIALIGGVASCSAEALTYPLDWAKTRQQLHYNTGGKWLGLGEAVRQGVRQGGLRVVFSGMEAALLRQAIYGTLKITLYETFKARFGPGHTTKGSKPSMAVSVLSGAAAGGLSAAVASPTDLIKVRMQGEGMMQERRAYPSLPSAVTTIIRKEGLTGLYKGWIPTAQRAVMIGILTLPTYDLAKRVLITHCAREDGVGTHFLASFFSGRSQPIDVIKSRIMHQPLQRVGDRMTGTLYANSFDCLLKTTRQEGVLALWKGTLPTFMRSGPWLVVFWCCYEQLKGIALASRA</sequence>
<evidence type="ECO:0000256" key="9">
    <source>
        <dbReference type="RuleBase" id="RU000488"/>
    </source>
</evidence>
<proteinExistence type="inferred from homology"/>
<keyword evidence="5" id="KW-0677">Repeat</keyword>
<dbReference type="AlphaFoldDB" id="L8GEL9"/>
<accession>L8GEL9</accession>
<gene>
    <name evidence="10" type="ORF">ACA1_190050</name>
</gene>
<keyword evidence="11" id="KW-1185">Reference proteome</keyword>
<feature type="repeat" description="Solcar" evidence="8">
    <location>
        <begin position="127"/>
        <end position="216"/>
    </location>
</feature>
<dbReference type="EMBL" id="KB008154">
    <property type="protein sequence ID" value="ELR11319.1"/>
    <property type="molecule type" value="Genomic_DNA"/>
</dbReference>